<dbReference type="AlphaFoldDB" id="A0A1V8TLS9"/>
<evidence type="ECO:0000256" key="3">
    <source>
        <dbReference type="ARBA" id="ARBA00038874"/>
    </source>
</evidence>
<dbReference type="GO" id="GO:0006646">
    <property type="term" value="P:phosphatidylethanolamine biosynthetic process"/>
    <property type="evidence" value="ECO:0007669"/>
    <property type="project" value="TreeGrafter"/>
</dbReference>
<dbReference type="SUPFAM" id="SSF56112">
    <property type="entry name" value="Protein kinase-like (PK-like)"/>
    <property type="match status" value="1"/>
</dbReference>
<dbReference type="CDD" id="cd05157">
    <property type="entry name" value="ETNK_euk"/>
    <property type="match status" value="1"/>
</dbReference>
<comment type="pathway">
    <text evidence="1">Phospholipid metabolism; phosphatidylethanolamine biosynthesis; phosphatidylethanolamine from ethanolamine: step 1/3.</text>
</comment>
<gene>
    <name evidence="4" type="ORF">B0A48_02813</name>
</gene>
<name>A0A1V8TLS9_9PEZI</name>
<dbReference type="EMBL" id="NAJO01000005">
    <property type="protein sequence ID" value="OQO12172.1"/>
    <property type="molecule type" value="Genomic_DNA"/>
</dbReference>
<dbReference type="GO" id="GO:0004305">
    <property type="term" value="F:ethanolamine kinase activity"/>
    <property type="evidence" value="ECO:0007669"/>
    <property type="project" value="UniProtKB-EC"/>
</dbReference>
<dbReference type="PANTHER" id="PTHR22603:SF66">
    <property type="entry name" value="ETHANOLAMINE KINASE"/>
    <property type="match status" value="1"/>
</dbReference>
<evidence type="ECO:0000313" key="5">
    <source>
        <dbReference type="Proteomes" id="UP000192596"/>
    </source>
</evidence>
<dbReference type="Pfam" id="PF01633">
    <property type="entry name" value="Choline_kinase"/>
    <property type="match status" value="1"/>
</dbReference>
<proteinExistence type="inferred from homology"/>
<dbReference type="Gene3D" id="3.90.1200.10">
    <property type="match status" value="1"/>
</dbReference>
<dbReference type="GO" id="GO:0005737">
    <property type="term" value="C:cytoplasm"/>
    <property type="evidence" value="ECO:0007669"/>
    <property type="project" value="TreeGrafter"/>
</dbReference>
<accession>A0A1V8TLS9</accession>
<dbReference type="OrthoDB" id="10267235at2759"/>
<protein>
    <recommendedName>
        <fullName evidence="3">ethanolamine kinase</fullName>
        <ecNumber evidence="3">2.7.1.82</ecNumber>
    </recommendedName>
</protein>
<dbReference type="STRING" id="1507870.A0A1V8TLS9"/>
<dbReference type="InParanoid" id="A0A1V8TLS9"/>
<organism evidence="4 5">
    <name type="scientific">Cryoendolithus antarcticus</name>
    <dbReference type="NCBI Taxonomy" id="1507870"/>
    <lineage>
        <taxon>Eukaryota</taxon>
        <taxon>Fungi</taxon>
        <taxon>Dikarya</taxon>
        <taxon>Ascomycota</taxon>
        <taxon>Pezizomycotina</taxon>
        <taxon>Dothideomycetes</taxon>
        <taxon>Dothideomycetidae</taxon>
        <taxon>Cladosporiales</taxon>
        <taxon>Cladosporiaceae</taxon>
        <taxon>Cryoendolithus</taxon>
    </lineage>
</organism>
<dbReference type="EC" id="2.7.1.82" evidence="3"/>
<comment type="caution">
    <text evidence="4">The sequence shown here is derived from an EMBL/GenBank/DDBJ whole genome shotgun (WGS) entry which is preliminary data.</text>
</comment>
<dbReference type="Gene3D" id="3.30.200.20">
    <property type="entry name" value="Phosphorylase Kinase, domain 1"/>
    <property type="match status" value="1"/>
</dbReference>
<dbReference type="PANTHER" id="PTHR22603">
    <property type="entry name" value="CHOLINE/ETHANOALAMINE KINASE"/>
    <property type="match status" value="1"/>
</dbReference>
<sequence>MSTATPEDDHRTDSPIDGVRYIPLSFDTAHAEDSALKLVQAYAPEWSLNNAHVQFVPFTEGITNTLYKATIELPGRSRAEIDQNAILLRAYGNGTEILIDRQRELKAHTLLASRGLAPPLLARFENGLMYRFVSGDVCSPEDLRIPEVYREVAARLGEWHGSLPISPISTYPTLNGRTPGQKSSQPAPTIPIPNIWTVTASWIAALSSTTPADASRQSTLSTELSYLRTRFEQTPGLFSRPYIFAHCDLLSGNVIRQQPLPDTEEKIRPVTFIDYEYATPAPAAFDLANHFAEWGGFACEYTALPTRSARKDFLHHYTLAFYDAVLEANSNVAVEIDFRAAVEQLEEQVNSMRGLPGFYWGVWALIQQGISEIEFDYKSYAEKRLGEYWGWREAEREGKVEGSSVREKRWAEE</sequence>
<reference evidence="5" key="1">
    <citation type="submission" date="2017-03" db="EMBL/GenBank/DDBJ databases">
        <title>Genomes of endolithic fungi from Antarctica.</title>
        <authorList>
            <person name="Coleine C."/>
            <person name="Masonjones S."/>
            <person name="Stajich J.E."/>
        </authorList>
    </citation>
    <scope>NUCLEOTIDE SEQUENCE [LARGE SCALE GENOMIC DNA]</scope>
    <source>
        <strain evidence="5">CCFEE 5527</strain>
    </source>
</reference>
<comment type="similarity">
    <text evidence="2">Belongs to the choline/ethanolamine kinase family.</text>
</comment>
<evidence type="ECO:0000313" key="4">
    <source>
        <dbReference type="EMBL" id="OQO12172.1"/>
    </source>
</evidence>
<keyword evidence="5" id="KW-1185">Reference proteome</keyword>
<evidence type="ECO:0000256" key="1">
    <source>
        <dbReference type="ARBA" id="ARBA00037883"/>
    </source>
</evidence>
<dbReference type="Proteomes" id="UP000192596">
    <property type="component" value="Unassembled WGS sequence"/>
</dbReference>
<dbReference type="InterPro" id="IPR011009">
    <property type="entry name" value="Kinase-like_dom_sf"/>
</dbReference>
<evidence type="ECO:0000256" key="2">
    <source>
        <dbReference type="ARBA" id="ARBA00038211"/>
    </source>
</evidence>